<dbReference type="PANTHER" id="PTHR42839:SF1">
    <property type="entry name" value="ISOCHORISMATE SYNTHASE MENF"/>
    <property type="match status" value="1"/>
</dbReference>
<evidence type="ECO:0000259" key="5">
    <source>
        <dbReference type="Pfam" id="PF00425"/>
    </source>
</evidence>
<evidence type="ECO:0000313" key="7">
    <source>
        <dbReference type="Proteomes" id="UP000823485"/>
    </source>
</evidence>
<dbReference type="PRINTS" id="PR00095">
    <property type="entry name" value="ANTSNTHASEI"/>
</dbReference>
<feature type="domain" description="Chorismate-utilising enzyme C-terminal" evidence="5">
    <location>
        <begin position="202"/>
        <end position="453"/>
    </location>
</feature>
<dbReference type="PANTHER" id="PTHR42839">
    <property type="entry name" value="ISOCHORISMATE SYNTHASE ENTC"/>
    <property type="match status" value="1"/>
</dbReference>
<dbReference type="EMBL" id="JAFBFH010000019">
    <property type="protein sequence ID" value="MBM7715905.1"/>
    <property type="molecule type" value="Genomic_DNA"/>
</dbReference>
<keyword evidence="4" id="KW-0460">Magnesium</keyword>
<keyword evidence="4" id="KW-0479">Metal-binding</keyword>
<keyword evidence="7" id="KW-1185">Reference proteome</keyword>
<dbReference type="Proteomes" id="UP000823485">
    <property type="component" value="Unassembled WGS sequence"/>
</dbReference>
<accession>A0ABS2R961</accession>
<gene>
    <name evidence="4" type="primary">menF</name>
    <name evidence="6" type="ORF">JOC94_002894</name>
</gene>
<dbReference type="EC" id="5.4.4.2" evidence="4"/>
<dbReference type="InterPro" id="IPR019999">
    <property type="entry name" value="Anth_synth_I-like"/>
</dbReference>
<evidence type="ECO:0000256" key="3">
    <source>
        <dbReference type="ARBA" id="ARBA00023235"/>
    </source>
</evidence>
<comment type="similarity">
    <text evidence="2 4">Belongs to the isochorismate synthase family.</text>
</comment>
<dbReference type="InterPro" id="IPR034681">
    <property type="entry name" value="MenF"/>
</dbReference>
<dbReference type="NCBIfam" id="TIGR00543">
    <property type="entry name" value="isochor_syn"/>
    <property type="match status" value="1"/>
</dbReference>
<dbReference type="InterPro" id="IPR015890">
    <property type="entry name" value="Chorismate_C"/>
</dbReference>
<dbReference type="HAMAP" id="MF_01935">
    <property type="entry name" value="MenF"/>
    <property type="match status" value="1"/>
</dbReference>
<dbReference type="RefSeq" id="WP_205179634.1">
    <property type="nucleotide sequence ID" value="NZ_JAFBFH010000019.1"/>
</dbReference>
<dbReference type="InterPro" id="IPR005801">
    <property type="entry name" value="ADC_synthase"/>
</dbReference>
<comment type="pathway">
    <text evidence="4">Quinol/quinone metabolism; menaquinone biosynthesis.</text>
</comment>
<feature type="active site" description="Proton acceptor" evidence="4">
    <location>
        <position position="221"/>
    </location>
</feature>
<evidence type="ECO:0000256" key="4">
    <source>
        <dbReference type="HAMAP-Rule" id="MF_01935"/>
    </source>
</evidence>
<organism evidence="6 7">
    <name type="scientific">Siminovitchia thermophila</name>
    <dbReference type="NCBI Taxonomy" id="1245522"/>
    <lineage>
        <taxon>Bacteria</taxon>
        <taxon>Bacillati</taxon>
        <taxon>Bacillota</taxon>
        <taxon>Bacilli</taxon>
        <taxon>Bacillales</taxon>
        <taxon>Bacillaceae</taxon>
        <taxon>Siminovitchia</taxon>
    </lineage>
</organism>
<dbReference type="InterPro" id="IPR004561">
    <property type="entry name" value="IsoChor_synthase"/>
</dbReference>
<proteinExistence type="inferred from homology"/>
<feature type="binding site" evidence="4">
    <location>
        <position position="314"/>
    </location>
    <ligand>
        <name>Mg(2+)</name>
        <dbReference type="ChEBI" id="CHEBI:18420"/>
    </ligand>
</feature>
<dbReference type="GO" id="GO:0008909">
    <property type="term" value="F:isochorismate synthase activity"/>
    <property type="evidence" value="ECO:0007669"/>
    <property type="project" value="UniProtKB-EC"/>
</dbReference>
<feature type="active site" description="Proton donor" evidence="4">
    <location>
        <position position="270"/>
    </location>
</feature>
<feature type="binding site" evidence="4">
    <location>
        <position position="449"/>
    </location>
    <ligand>
        <name>Mg(2+)</name>
        <dbReference type="ChEBI" id="CHEBI:18420"/>
    </ligand>
</feature>
<dbReference type="SUPFAM" id="SSF56322">
    <property type="entry name" value="ADC synthase"/>
    <property type="match status" value="1"/>
</dbReference>
<comment type="cofactor">
    <cofactor evidence="4">
        <name>Mg(2+)</name>
        <dbReference type="ChEBI" id="CHEBI:18420"/>
    </cofactor>
</comment>
<dbReference type="Pfam" id="PF00425">
    <property type="entry name" value="Chorismate_bind"/>
    <property type="match status" value="1"/>
</dbReference>
<comment type="catalytic activity">
    <reaction evidence="1 4">
        <text>chorismate = isochorismate</text>
        <dbReference type="Rhea" id="RHEA:18985"/>
        <dbReference type="ChEBI" id="CHEBI:29748"/>
        <dbReference type="ChEBI" id="CHEBI:29780"/>
        <dbReference type="EC" id="5.4.4.2"/>
    </reaction>
</comment>
<evidence type="ECO:0000256" key="2">
    <source>
        <dbReference type="ARBA" id="ARBA00005297"/>
    </source>
</evidence>
<comment type="function">
    <text evidence="4">Catalyzes the conversion of chorismate to isochorismate.</text>
</comment>
<evidence type="ECO:0000256" key="1">
    <source>
        <dbReference type="ARBA" id="ARBA00000799"/>
    </source>
</evidence>
<protein>
    <recommendedName>
        <fullName evidence="4">Isochorismate synthase MenF</fullName>
        <ecNumber evidence="4">5.4.4.2</ecNumber>
    </recommendedName>
    <alternativeName>
        <fullName evidence="4">Isochorismate mutase</fullName>
    </alternativeName>
</protein>
<comment type="caution">
    <text evidence="6">The sequence shown here is derived from an EMBL/GenBank/DDBJ whole genome shotgun (WGS) entry which is preliminary data.</text>
</comment>
<keyword evidence="3 4" id="KW-0413">Isomerase</keyword>
<sequence length="466" mass="52532">MINLTFRDKQLNILSQDKDQSNKTLFSFTKKVKNINPAFFYESNRPHYKGKSFFWKSPDDGLVLVGLGITRSFINNSAEERFGQLERVWKKQLGSAMIDNPFETPGTGPLLFGGFSFDPYSIKEELWQPFGDALFYLPKFMLTALNGDCFMTVNLLENKEHEEAARLHAEKEIEELISHPMNENEHHASSSLLYKEEHSVGEWLTSVRDVVNLIKETKVEKVVLSRKMRLVFSNPPAPEEVLQNLNSQQPNSFIFAIESGERCFVGASPERLVKKSGNTIFSASLAGSIGRNKDPEEDLKLGQTLITDEKNLHEHALVVEMIKNALAPHCKSMEVPKHPELLKTPYIQHLYTPVKGTAKSSTSIFQLVEKLHPTPALGGVPTDKALELIREKEMMDRGLYAGPIGWTDFRGNGEFIVAIRSGLMKQDEAYLYAGCGLVADSNPEEELKETSMKFEPMLLAMEGTEE</sequence>
<name>A0ABS2R961_9BACI</name>
<reference evidence="6 7" key="1">
    <citation type="submission" date="2021-01" db="EMBL/GenBank/DDBJ databases">
        <title>Genomic Encyclopedia of Type Strains, Phase IV (KMG-IV): sequencing the most valuable type-strain genomes for metagenomic binning, comparative biology and taxonomic classification.</title>
        <authorList>
            <person name="Goeker M."/>
        </authorList>
    </citation>
    <scope>NUCLEOTIDE SEQUENCE [LARGE SCALE GENOMIC DNA]</scope>
    <source>
        <strain evidence="6 7">DSM 105453</strain>
    </source>
</reference>
<keyword evidence="4" id="KW-0474">Menaquinone biosynthesis</keyword>
<comment type="pathway">
    <text evidence="4">Quinol/quinone metabolism; 1,4-dihydroxy-2-naphthoate biosynthesis; 1,4-dihydroxy-2-naphthoate from chorismate: step 1/7.</text>
</comment>
<dbReference type="Gene3D" id="3.60.120.10">
    <property type="entry name" value="Anthranilate synthase"/>
    <property type="match status" value="1"/>
</dbReference>
<evidence type="ECO:0000313" key="6">
    <source>
        <dbReference type="EMBL" id="MBM7715905.1"/>
    </source>
</evidence>